<evidence type="ECO:0000256" key="2">
    <source>
        <dbReference type="ARBA" id="ARBA00023002"/>
    </source>
</evidence>
<dbReference type="InterPro" id="IPR057326">
    <property type="entry name" value="KR_dom"/>
</dbReference>
<dbReference type="STRING" id="254406.SAMN04488042_10483"/>
<accession>A0A1I4NAQ4</accession>
<comment type="similarity">
    <text evidence="1">Belongs to the short-chain dehydrogenases/reductases (SDR) family.</text>
</comment>
<proteinExistence type="inferred from homology"/>
<dbReference type="GO" id="GO:0016020">
    <property type="term" value="C:membrane"/>
    <property type="evidence" value="ECO:0007669"/>
    <property type="project" value="TreeGrafter"/>
</dbReference>
<dbReference type="InterPro" id="IPR002347">
    <property type="entry name" value="SDR_fam"/>
</dbReference>
<sequence length="248" mass="27101">MKLHRKTYWIVGASEGLGRALATALSREGTHLILSARSAEKLSDLAARLPNAEACPLDVTDPSSVRDTWMAVIRGKRLPDGVIYCAGAYDPMTAQAWDTEAVEQMVEVNFTGALRILGNVVPAMTRRGEGHVVLIGSLAGHRGLPGAIGYGASKAALMHLGENLRADLRGTGVRVQCLNPGFIRTRLTDKNSFEMPMLMSPEKAADHCVRAMKTRRFSTSFPAPFSWLFTIGRHVPLPWFQTLFRQGS</sequence>
<name>A0A1I4NAQ4_9RHOB</name>
<evidence type="ECO:0000259" key="3">
    <source>
        <dbReference type="SMART" id="SM00822"/>
    </source>
</evidence>
<dbReference type="SUPFAM" id="SSF51735">
    <property type="entry name" value="NAD(P)-binding Rossmann-fold domains"/>
    <property type="match status" value="1"/>
</dbReference>
<dbReference type="PANTHER" id="PTHR44196">
    <property type="entry name" value="DEHYDROGENASE/REDUCTASE SDR FAMILY MEMBER 7B"/>
    <property type="match status" value="1"/>
</dbReference>
<protein>
    <submittedName>
        <fullName evidence="4">Short-chain dehydrogenase</fullName>
    </submittedName>
</protein>
<dbReference type="AlphaFoldDB" id="A0A1I4NAQ4"/>
<dbReference type="PRINTS" id="PR00081">
    <property type="entry name" value="GDHRDH"/>
</dbReference>
<dbReference type="EMBL" id="FOTQ01000004">
    <property type="protein sequence ID" value="SFM12578.1"/>
    <property type="molecule type" value="Genomic_DNA"/>
</dbReference>
<dbReference type="SMART" id="SM00822">
    <property type="entry name" value="PKS_KR"/>
    <property type="match status" value="1"/>
</dbReference>
<keyword evidence="2" id="KW-0560">Oxidoreductase</keyword>
<dbReference type="Proteomes" id="UP000199144">
    <property type="component" value="Unassembled WGS sequence"/>
</dbReference>
<dbReference type="PANTHER" id="PTHR44196:SF3">
    <property type="entry name" value="SHORT CHAIN DEHYDROGENASE FAMILY PROTEIN"/>
    <property type="match status" value="1"/>
</dbReference>
<dbReference type="GO" id="GO:0016491">
    <property type="term" value="F:oxidoreductase activity"/>
    <property type="evidence" value="ECO:0007669"/>
    <property type="project" value="UniProtKB-KW"/>
</dbReference>
<reference evidence="4 5" key="1">
    <citation type="submission" date="2016-10" db="EMBL/GenBank/DDBJ databases">
        <authorList>
            <person name="de Groot N.N."/>
        </authorList>
    </citation>
    <scope>NUCLEOTIDE SEQUENCE [LARGE SCALE GENOMIC DNA]</scope>
    <source>
        <strain evidence="4 5">DSM 15283</strain>
    </source>
</reference>
<evidence type="ECO:0000313" key="4">
    <source>
        <dbReference type="EMBL" id="SFM12578.1"/>
    </source>
</evidence>
<gene>
    <name evidence="4" type="ORF">SAMN04488042_10483</name>
</gene>
<dbReference type="InterPro" id="IPR036291">
    <property type="entry name" value="NAD(P)-bd_dom_sf"/>
</dbReference>
<dbReference type="OrthoDB" id="335726at2"/>
<organism evidence="4 5">
    <name type="scientific">Shimia aestuarii</name>
    <dbReference type="NCBI Taxonomy" id="254406"/>
    <lineage>
        <taxon>Bacteria</taxon>
        <taxon>Pseudomonadati</taxon>
        <taxon>Pseudomonadota</taxon>
        <taxon>Alphaproteobacteria</taxon>
        <taxon>Rhodobacterales</taxon>
        <taxon>Roseobacteraceae</taxon>
    </lineage>
</organism>
<evidence type="ECO:0000313" key="5">
    <source>
        <dbReference type="Proteomes" id="UP000199144"/>
    </source>
</evidence>
<dbReference type="PROSITE" id="PS00061">
    <property type="entry name" value="ADH_SHORT"/>
    <property type="match status" value="1"/>
</dbReference>
<dbReference type="Gene3D" id="3.40.50.720">
    <property type="entry name" value="NAD(P)-binding Rossmann-like Domain"/>
    <property type="match status" value="1"/>
</dbReference>
<feature type="domain" description="Ketoreductase" evidence="3">
    <location>
        <begin position="6"/>
        <end position="186"/>
    </location>
</feature>
<evidence type="ECO:0000256" key="1">
    <source>
        <dbReference type="ARBA" id="ARBA00006484"/>
    </source>
</evidence>
<dbReference type="InterPro" id="IPR020904">
    <property type="entry name" value="Sc_DH/Rdtase_CS"/>
</dbReference>
<dbReference type="RefSeq" id="WP_093093977.1">
    <property type="nucleotide sequence ID" value="NZ_FOTQ01000004.1"/>
</dbReference>
<keyword evidence="5" id="KW-1185">Reference proteome</keyword>
<dbReference type="Pfam" id="PF00106">
    <property type="entry name" value="adh_short"/>
    <property type="match status" value="1"/>
</dbReference>